<evidence type="ECO:0000313" key="2">
    <source>
        <dbReference type="Proteomes" id="UP000614216"/>
    </source>
</evidence>
<name>A0A937FWT8_9BACT</name>
<proteinExistence type="predicted"/>
<sequence>MWFKNLTGFDEISPEYVREHLLVDRMHIVSKVNSKSFQYGVLQVPTLNELKARAPSISAYTDSICVSEVVADIQQIHRNTANSNALIQAASQFNLLEMTSPHVTPEQGVDGYEHDFTQGPACAIACGAGTIYRNYFVQVNGQSGQSAANQVDCLELIGTELGNNEFQFWKMSNGYALLGQEGLLKINSMLAKATEECKEALKGKLKVGIQWQTEVTLSNERQVVSQIYCSALPVAYTNIESIYWERFARLILEATYEATLYAALINFEKTGSSKVFPTLVGGGVFGNDMPWIIDSIAMAISKFRYTPLDVKMKLK</sequence>
<keyword evidence="2" id="KW-1185">Reference proteome</keyword>
<organism evidence="1 2">
    <name type="scientific">Fulvivirga marina</name>
    <dbReference type="NCBI Taxonomy" id="2494733"/>
    <lineage>
        <taxon>Bacteria</taxon>
        <taxon>Pseudomonadati</taxon>
        <taxon>Bacteroidota</taxon>
        <taxon>Cytophagia</taxon>
        <taxon>Cytophagales</taxon>
        <taxon>Fulvivirgaceae</taxon>
        <taxon>Fulvivirga</taxon>
    </lineage>
</organism>
<reference evidence="1" key="1">
    <citation type="submission" date="2021-01" db="EMBL/GenBank/DDBJ databases">
        <title>Fulvivirga kasyanovii gen. nov., sp nov., a novel member of the phylum Bacteroidetes isolated from seawater in a mussel farm.</title>
        <authorList>
            <person name="Zhao L.-H."/>
            <person name="Wang Z.-J."/>
        </authorList>
    </citation>
    <scope>NUCLEOTIDE SEQUENCE</scope>
    <source>
        <strain evidence="1">29W222</strain>
    </source>
</reference>
<dbReference type="PANTHER" id="PTHR35609">
    <property type="entry name" value="MACRO DOMAIN-CONTAINING PROTEIN"/>
    <property type="match status" value="1"/>
</dbReference>
<gene>
    <name evidence="1" type="ORF">JMN32_07475</name>
</gene>
<comment type="caution">
    <text evidence="1">The sequence shown here is derived from an EMBL/GenBank/DDBJ whole genome shotgun (WGS) entry which is preliminary data.</text>
</comment>
<dbReference type="PANTHER" id="PTHR35609:SF1">
    <property type="entry name" value="MACRO DOMAIN-CONTAINING PROTEIN"/>
    <property type="match status" value="1"/>
</dbReference>
<accession>A0A937FWT8</accession>
<dbReference type="Proteomes" id="UP000614216">
    <property type="component" value="Unassembled WGS sequence"/>
</dbReference>
<evidence type="ECO:0000313" key="1">
    <source>
        <dbReference type="EMBL" id="MBL6446142.1"/>
    </source>
</evidence>
<dbReference type="EMBL" id="JAEUGD010000023">
    <property type="protein sequence ID" value="MBL6446142.1"/>
    <property type="molecule type" value="Genomic_DNA"/>
</dbReference>
<dbReference type="AlphaFoldDB" id="A0A937FWT8"/>
<dbReference type="RefSeq" id="WP_202855687.1">
    <property type="nucleotide sequence ID" value="NZ_JAEUGD010000023.1"/>
</dbReference>
<protein>
    <submittedName>
        <fullName evidence="1">Uncharacterized protein</fullName>
    </submittedName>
</protein>